<dbReference type="SUPFAM" id="SSF51445">
    <property type="entry name" value="(Trans)glycosidases"/>
    <property type="match status" value="1"/>
</dbReference>
<accession>A0A9J6ZD87</accession>
<proteinExistence type="predicted"/>
<dbReference type="InterPro" id="IPR029070">
    <property type="entry name" value="Chitinase_insertion_sf"/>
</dbReference>
<protein>
    <submittedName>
        <fullName evidence="3">Glycosyl hydrolase family 18 protein</fullName>
    </submittedName>
</protein>
<dbReference type="Gene3D" id="3.20.20.80">
    <property type="entry name" value="Glycosidases"/>
    <property type="match status" value="1"/>
</dbReference>
<dbReference type="InterPro" id="IPR011583">
    <property type="entry name" value="Chitinase_II/V-like_cat"/>
</dbReference>
<dbReference type="Gene3D" id="3.10.50.10">
    <property type="match status" value="1"/>
</dbReference>
<evidence type="ECO:0000256" key="1">
    <source>
        <dbReference type="SAM" id="SignalP"/>
    </source>
</evidence>
<feature type="domain" description="GH18" evidence="2">
    <location>
        <begin position="323"/>
        <end position="639"/>
    </location>
</feature>
<sequence>MTKKFLSFLAIILFITPLLTIPATVDAASNTTLYRVYQNEKLLKEFPTSQKAIAYAKYYNYSHVEKISNREWVWNNIPKYKVYIDGKSTTKLEYSSLAGATKYSATQLNSYVRDLENVGWAFENYANYQLYQGDKTYSNWSFYSLNDAKKAAAKWTNSHIIDLNSNSWIWDNISEASRKTIKSSTPIYMITVDGEQVAQSKKYSFLKEAITASNKVSNSEVYNTATEKVVHSNIAKYNVYTQGKLSSSFVSLDSAVASAKKLYAAEVKVADSVLWTNISYYTVYQGDKAVKSFHALKSALAYSKSLSNSTVINQDGRKLFTTVKDFLYLGWNGSSTVNTINQHVANTQGLDIDSPTWYFLEDATGKLNDTSNAELVKTMAEQDIDIIPLVHNQFDKTLTTAFLKDVPAQDKFITSLINSLKSINAKGFNLDFESIAATDRNAFTNFVKKLTEAAHKQKLTVSIDLLRGDVLWNHNTAYDQEAIGKIVDYVIIMAYDEHWTGSSEAGSVASLSWVEEGIKQYLNYGIPRNKLILGIPFYVREWRLDSKGNLVDNRSITMKNIAQVIEQNNATGVFDAKTGQYKYTYQLDGYTHVFWAETEQTVISRIKLAKKYELAGIAAWRLGYEDASLWEAILKYKSQ</sequence>
<dbReference type="GO" id="GO:0008061">
    <property type="term" value="F:chitin binding"/>
    <property type="evidence" value="ECO:0007669"/>
    <property type="project" value="InterPro"/>
</dbReference>
<name>A0A9J6ZD87_9BACL</name>
<organism evidence="3 4">
    <name type="scientific">Candidatus Pristimantibacillus lignocellulolyticus</name>
    <dbReference type="NCBI Taxonomy" id="2994561"/>
    <lineage>
        <taxon>Bacteria</taxon>
        <taxon>Bacillati</taxon>
        <taxon>Bacillota</taxon>
        <taxon>Bacilli</taxon>
        <taxon>Bacillales</taxon>
        <taxon>Paenibacillaceae</taxon>
        <taxon>Candidatus Pristimantibacillus</taxon>
    </lineage>
</organism>
<dbReference type="Proteomes" id="UP001056756">
    <property type="component" value="Chromosome"/>
</dbReference>
<dbReference type="GO" id="GO:0016787">
    <property type="term" value="F:hydrolase activity"/>
    <property type="evidence" value="ECO:0007669"/>
    <property type="project" value="UniProtKB-KW"/>
</dbReference>
<keyword evidence="1" id="KW-0732">Signal</keyword>
<dbReference type="EMBL" id="CP097899">
    <property type="protein sequence ID" value="URN93988.1"/>
    <property type="molecule type" value="Genomic_DNA"/>
</dbReference>
<dbReference type="GO" id="GO:0005975">
    <property type="term" value="P:carbohydrate metabolic process"/>
    <property type="evidence" value="ECO:0007669"/>
    <property type="project" value="InterPro"/>
</dbReference>
<dbReference type="PROSITE" id="PS51910">
    <property type="entry name" value="GH18_2"/>
    <property type="match status" value="1"/>
</dbReference>
<dbReference type="AlphaFoldDB" id="A0A9J6ZD87"/>
<dbReference type="PANTHER" id="PTHR46066:SF2">
    <property type="entry name" value="CHITINASE DOMAIN-CONTAINING PROTEIN 1"/>
    <property type="match status" value="1"/>
</dbReference>
<reference evidence="3" key="1">
    <citation type="submission" date="2022-05" db="EMBL/GenBank/DDBJ databases">
        <title>Novel bacterial taxa in a minimal lignocellulolytic consortium and its capacity to transform plastics disclosed by genome-resolved metagenomics.</title>
        <authorList>
            <person name="Rodriguez C.A.D."/>
            <person name="Diaz-Garcia L."/>
            <person name="Herrera K."/>
            <person name="Tarazona N.A."/>
            <person name="Sproer C."/>
            <person name="Overmann J."/>
            <person name="Jimenez D.J."/>
        </authorList>
    </citation>
    <scope>NUCLEOTIDE SEQUENCE</scope>
    <source>
        <strain evidence="3">MAG5</strain>
    </source>
</reference>
<dbReference type="Pfam" id="PF00704">
    <property type="entry name" value="Glyco_hydro_18"/>
    <property type="match status" value="1"/>
</dbReference>
<feature type="signal peptide" evidence="1">
    <location>
        <begin position="1"/>
        <end position="27"/>
    </location>
</feature>
<evidence type="ECO:0000313" key="4">
    <source>
        <dbReference type="Proteomes" id="UP001056756"/>
    </source>
</evidence>
<evidence type="ECO:0000313" key="3">
    <source>
        <dbReference type="EMBL" id="URN93988.1"/>
    </source>
</evidence>
<dbReference type="KEGG" id="plig:NAG76_19520"/>
<gene>
    <name evidence="3" type="ORF">NAG76_19520</name>
</gene>
<feature type="chain" id="PRO_5039899737" evidence="1">
    <location>
        <begin position="28"/>
        <end position="639"/>
    </location>
</feature>
<dbReference type="SMART" id="SM00636">
    <property type="entry name" value="Glyco_18"/>
    <property type="match status" value="1"/>
</dbReference>
<dbReference type="InterPro" id="IPR001223">
    <property type="entry name" value="Glyco_hydro18_cat"/>
</dbReference>
<evidence type="ECO:0000259" key="2">
    <source>
        <dbReference type="PROSITE" id="PS51910"/>
    </source>
</evidence>
<dbReference type="InterPro" id="IPR017853">
    <property type="entry name" value="GH"/>
</dbReference>
<keyword evidence="3" id="KW-0378">Hydrolase</keyword>
<dbReference type="PANTHER" id="PTHR46066">
    <property type="entry name" value="CHITINASE DOMAIN-CONTAINING PROTEIN 1 FAMILY MEMBER"/>
    <property type="match status" value="1"/>
</dbReference>